<dbReference type="AlphaFoldDB" id="A0A6A4QJ35"/>
<sequence>MDQSLLYSNILVTLVAHLSYVLHSPYHISHKLIIIVKYRKINIKCHKYVDANSY</sequence>
<feature type="transmembrane region" description="Helical" evidence="1">
    <location>
        <begin position="6"/>
        <end position="23"/>
    </location>
</feature>
<protein>
    <submittedName>
        <fullName evidence="2">Uncharacterized protein</fullName>
    </submittedName>
</protein>
<comment type="caution">
    <text evidence="2">The sequence shown here is derived from an EMBL/GenBank/DDBJ whole genome shotgun (WGS) entry which is preliminary data.</text>
</comment>
<organism evidence="2 3">
    <name type="scientific">Lupinus albus</name>
    <name type="common">White lupine</name>
    <name type="synonym">Lupinus termis</name>
    <dbReference type="NCBI Taxonomy" id="3870"/>
    <lineage>
        <taxon>Eukaryota</taxon>
        <taxon>Viridiplantae</taxon>
        <taxon>Streptophyta</taxon>
        <taxon>Embryophyta</taxon>
        <taxon>Tracheophyta</taxon>
        <taxon>Spermatophyta</taxon>
        <taxon>Magnoliopsida</taxon>
        <taxon>eudicotyledons</taxon>
        <taxon>Gunneridae</taxon>
        <taxon>Pentapetalae</taxon>
        <taxon>rosids</taxon>
        <taxon>fabids</taxon>
        <taxon>Fabales</taxon>
        <taxon>Fabaceae</taxon>
        <taxon>Papilionoideae</taxon>
        <taxon>50 kb inversion clade</taxon>
        <taxon>genistoids sensu lato</taxon>
        <taxon>core genistoids</taxon>
        <taxon>Genisteae</taxon>
        <taxon>Lupinus</taxon>
    </lineage>
</organism>
<evidence type="ECO:0000256" key="1">
    <source>
        <dbReference type="SAM" id="Phobius"/>
    </source>
</evidence>
<accession>A0A6A4QJ35</accession>
<evidence type="ECO:0000313" key="3">
    <source>
        <dbReference type="Proteomes" id="UP000447434"/>
    </source>
</evidence>
<gene>
    <name evidence="2" type="ORF">Lalb_Chr05g0222941</name>
</gene>
<dbReference type="Proteomes" id="UP000447434">
    <property type="component" value="Chromosome 5"/>
</dbReference>
<name>A0A6A4QJ35_LUPAL</name>
<keyword evidence="1" id="KW-0472">Membrane</keyword>
<evidence type="ECO:0000313" key="2">
    <source>
        <dbReference type="EMBL" id="KAE9613960.1"/>
    </source>
</evidence>
<keyword evidence="3" id="KW-1185">Reference proteome</keyword>
<keyword evidence="1" id="KW-0812">Transmembrane</keyword>
<dbReference type="EMBL" id="WOCE01000005">
    <property type="protein sequence ID" value="KAE9613960.1"/>
    <property type="molecule type" value="Genomic_DNA"/>
</dbReference>
<proteinExistence type="predicted"/>
<reference evidence="3" key="1">
    <citation type="journal article" date="2020" name="Nat. Commun.">
        <title>Genome sequence of the cluster root forming white lupin.</title>
        <authorList>
            <person name="Hufnagel B."/>
            <person name="Marques A."/>
            <person name="Soriano A."/>
            <person name="Marques L."/>
            <person name="Divol F."/>
            <person name="Doumas P."/>
            <person name="Sallet E."/>
            <person name="Mancinotti D."/>
            <person name="Carrere S."/>
            <person name="Marande W."/>
            <person name="Arribat S."/>
            <person name="Keller J."/>
            <person name="Huneau C."/>
            <person name="Blein T."/>
            <person name="Aime D."/>
            <person name="Laguerre M."/>
            <person name="Taylor J."/>
            <person name="Schubert V."/>
            <person name="Nelson M."/>
            <person name="Geu-Flores F."/>
            <person name="Crespi M."/>
            <person name="Gallardo-Guerrero K."/>
            <person name="Delaux P.-M."/>
            <person name="Salse J."/>
            <person name="Berges H."/>
            <person name="Guyot R."/>
            <person name="Gouzy J."/>
            <person name="Peret B."/>
        </authorList>
    </citation>
    <scope>NUCLEOTIDE SEQUENCE [LARGE SCALE GENOMIC DNA]</scope>
    <source>
        <strain evidence="3">cv. Amiga</strain>
    </source>
</reference>
<keyword evidence="1" id="KW-1133">Transmembrane helix</keyword>